<name>A0A1H8I3U9_9BACL</name>
<evidence type="ECO:0000256" key="1">
    <source>
        <dbReference type="SAM" id="Phobius"/>
    </source>
</evidence>
<accession>A0A1H8I3U9</accession>
<dbReference type="Pfam" id="PF07811">
    <property type="entry name" value="TadE"/>
    <property type="match status" value="1"/>
</dbReference>
<dbReference type="OrthoDB" id="2467576at2"/>
<sequence length="135" mass="14931">MKNMIKKMVRVIHSNKKGSSTIEFVIILPLFIMMFMVVWQMALAGMAVLDTQAALRDAARVAANSGDVNKGRAQLLSSFGTSDHYRLKNYSINISGDKVVAKAQTEIEVLFMGGLAPFTYNKSVEVPVLDDKFMP</sequence>
<reference evidence="3 4" key="1">
    <citation type="submission" date="2016-10" db="EMBL/GenBank/DDBJ databases">
        <authorList>
            <person name="de Groot N.N."/>
        </authorList>
    </citation>
    <scope>NUCLEOTIDE SEQUENCE [LARGE SCALE GENOMIC DNA]</scope>
    <source>
        <strain evidence="3 4">DSM 46701</strain>
    </source>
</reference>
<dbReference type="RefSeq" id="WP_089971639.1">
    <property type="nucleotide sequence ID" value="NZ_FOCQ01000016.1"/>
</dbReference>
<dbReference type="EMBL" id="FOCQ01000016">
    <property type="protein sequence ID" value="SEN63002.1"/>
    <property type="molecule type" value="Genomic_DNA"/>
</dbReference>
<dbReference type="Proteomes" id="UP000199695">
    <property type="component" value="Unassembled WGS sequence"/>
</dbReference>
<gene>
    <name evidence="3" type="ORF">SAMN05444955_1165</name>
</gene>
<proteinExistence type="predicted"/>
<evidence type="ECO:0000259" key="2">
    <source>
        <dbReference type="Pfam" id="PF07811"/>
    </source>
</evidence>
<dbReference type="AlphaFoldDB" id="A0A1H8I3U9"/>
<protein>
    <submittedName>
        <fullName evidence="3">TadE-like protein</fullName>
    </submittedName>
</protein>
<dbReference type="STRING" id="1173111.SAMN05444955_1165"/>
<evidence type="ECO:0000313" key="3">
    <source>
        <dbReference type="EMBL" id="SEN63002.1"/>
    </source>
</evidence>
<keyword evidence="1" id="KW-0812">Transmembrane</keyword>
<evidence type="ECO:0000313" key="4">
    <source>
        <dbReference type="Proteomes" id="UP000199695"/>
    </source>
</evidence>
<feature type="domain" description="TadE-like" evidence="2">
    <location>
        <begin position="18"/>
        <end position="60"/>
    </location>
</feature>
<keyword evidence="1" id="KW-0472">Membrane</keyword>
<dbReference type="InterPro" id="IPR012495">
    <property type="entry name" value="TadE-like_dom"/>
</dbReference>
<organism evidence="3 4">
    <name type="scientific">Lihuaxuella thermophila</name>
    <dbReference type="NCBI Taxonomy" id="1173111"/>
    <lineage>
        <taxon>Bacteria</taxon>
        <taxon>Bacillati</taxon>
        <taxon>Bacillota</taxon>
        <taxon>Bacilli</taxon>
        <taxon>Bacillales</taxon>
        <taxon>Thermoactinomycetaceae</taxon>
        <taxon>Lihuaxuella</taxon>
    </lineage>
</organism>
<keyword evidence="1" id="KW-1133">Transmembrane helix</keyword>
<keyword evidence="4" id="KW-1185">Reference proteome</keyword>
<feature type="transmembrane region" description="Helical" evidence="1">
    <location>
        <begin position="21"/>
        <end position="42"/>
    </location>
</feature>